<dbReference type="PANTHER" id="PTHR44942:SF4">
    <property type="entry name" value="METHYLTRANSFERASE TYPE 11 DOMAIN-CONTAINING PROTEIN"/>
    <property type="match status" value="1"/>
</dbReference>
<dbReference type="Proteomes" id="UP000268094">
    <property type="component" value="Unassembled WGS sequence"/>
</dbReference>
<dbReference type="InterPro" id="IPR029063">
    <property type="entry name" value="SAM-dependent_MTases_sf"/>
</dbReference>
<evidence type="ECO:0000256" key="2">
    <source>
        <dbReference type="ARBA" id="ARBA00022603"/>
    </source>
</evidence>
<name>A0A3A8JVT7_9BACT</name>
<gene>
    <name evidence="5" type="ORF">D7V88_01650</name>
</gene>
<dbReference type="EMBL" id="RAVZ01000005">
    <property type="protein sequence ID" value="RKG93673.1"/>
    <property type="molecule type" value="Genomic_DNA"/>
</dbReference>
<comment type="caution">
    <text evidence="5">The sequence shown here is derived from an EMBL/GenBank/DDBJ whole genome shotgun (WGS) entry which is preliminary data.</text>
</comment>
<dbReference type="SUPFAM" id="SSF53335">
    <property type="entry name" value="S-adenosyl-L-methionine-dependent methyltransferases"/>
    <property type="match status" value="1"/>
</dbReference>
<dbReference type="GO" id="GO:0032259">
    <property type="term" value="P:methylation"/>
    <property type="evidence" value="ECO:0007669"/>
    <property type="project" value="UniProtKB-KW"/>
</dbReference>
<evidence type="ECO:0000313" key="5">
    <source>
        <dbReference type="EMBL" id="RKG93673.1"/>
    </source>
</evidence>
<feature type="domain" description="Methyltransferase type 11" evidence="4">
    <location>
        <begin position="40"/>
        <end position="134"/>
    </location>
</feature>
<keyword evidence="2 5" id="KW-0489">Methyltransferase</keyword>
<keyword evidence="6" id="KW-1185">Reference proteome</keyword>
<dbReference type="InterPro" id="IPR051052">
    <property type="entry name" value="Diverse_substrate_MTase"/>
</dbReference>
<sequence length="259" mass="28127">MQVDFGRTSEDYARHRAGFPEAFFERLVREGVVRPGVRVLDLGAGTGTLARGLAKRGGVVTALDVSASMLESARQLATSEGLSIDFRVAPAEATGLASNAFELVTAGTCWHWFDRAAAAREAWRVLAPGGRLVIAHFDWLPLPGNAVEVVHALIDTFNPSQVAPYVSFGHDVGIYPRWFHDVATAGFTALESFSFDTVVHYSHEAWRGRVRASAKVGAALPADEAARFELAHAQLLAERFPEEPLAIPHRVFALLATRP</sequence>
<organism evidence="5 6">
    <name type="scientific">Corallococcus terminator</name>
    <dbReference type="NCBI Taxonomy" id="2316733"/>
    <lineage>
        <taxon>Bacteria</taxon>
        <taxon>Pseudomonadati</taxon>
        <taxon>Myxococcota</taxon>
        <taxon>Myxococcia</taxon>
        <taxon>Myxococcales</taxon>
        <taxon>Cystobacterineae</taxon>
        <taxon>Myxococcaceae</taxon>
        <taxon>Corallococcus</taxon>
    </lineage>
</organism>
<comment type="similarity">
    <text evidence="1">Belongs to the methyltransferase superfamily.</text>
</comment>
<dbReference type="Pfam" id="PF08241">
    <property type="entry name" value="Methyltransf_11"/>
    <property type="match status" value="1"/>
</dbReference>
<keyword evidence="3 5" id="KW-0808">Transferase</keyword>
<dbReference type="Gene3D" id="3.40.50.150">
    <property type="entry name" value="Vaccinia Virus protein VP39"/>
    <property type="match status" value="1"/>
</dbReference>
<evidence type="ECO:0000256" key="3">
    <source>
        <dbReference type="ARBA" id="ARBA00022679"/>
    </source>
</evidence>
<evidence type="ECO:0000256" key="1">
    <source>
        <dbReference type="ARBA" id="ARBA00008361"/>
    </source>
</evidence>
<accession>A0A3A8JVT7</accession>
<dbReference type="RefSeq" id="WP_120538819.1">
    <property type="nucleotide sequence ID" value="NZ_RAVZ01000005.1"/>
</dbReference>
<dbReference type="InterPro" id="IPR013216">
    <property type="entry name" value="Methyltransf_11"/>
</dbReference>
<evidence type="ECO:0000313" key="6">
    <source>
        <dbReference type="Proteomes" id="UP000268094"/>
    </source>
</evidence>
<dbReference type="OrthoDB" id="9797252at2"/>
<dbReference type="PANTHER" id="PTHR44942">
    <property type="entry name" value="METHYLTRANSF_11 DOMAIN-CONTAINING PROTEIN"/>
    <property type="match status" value="1"/>
</dbReference>
<reference evidence="6" key="1">
    <citation type="submission" date="2018-09" db="EMBL/GenBank/DDBJ databases">
        <authorList>
            <person name="Livingstone P.G."/>
            <person name="Whitworth D.E."/>
        </authorList>
    </citation>
    <scope>NUCLEOTIDE SEQUENCE [LARGE SCALE GENOMIC DNA]</scope>
    <source>
        <strain evidence="6">CA054A</strain>
    </source>
</reference>
<dbReference type="AlphaFoldDB" id="A0A3A8JVT7"/>
<dbReference type="CDD" id="cd02440">
    <property type="entry name" value="AdoMet_MTases"/>
    <property type="match status" value="1"/>
</dbReference>
<evidence type="ECO:0000259" key="4">
    <source>
        <dbReference type="Pfam" id="PF08241"/>
    </source>
</evidence>
<protein>
    <submittedName>
        <fullName evidence="5">Class I SAM-dependent methyltransferase</fullName>
    </submittedName>
</protein>
<dbReference type="GO" id="GO:0008757">
    <property type="term" value="F:S-adenosylmethionine-dependent methyltransferase activity"/>
    <property type="evidence" value="ECO:0007669"/>
    <property type="project" value="InterPro"/>
</dbReference>
<proteinExistence type="inferred from homology"/>